<dbReference type="Proteomes" id="UP001497516">
    <property type="component" value="Chromosome 8"/>
</dbReference>
<gene>
    <name evidence="2" type="ORF">LTRI10_LOCUS47197</name>
</gene>
<feature type="region of interest" description="Disordered" evidence="1">
    <location>
        <begin position="90"/>
        <end position="140"/>
    </location>
</feature>
<organism evidence="2 3">
    <name type="scientific">Linum trigynum</name>
    <dbReference type="NCBI Taxonomy" id="586398"/>
    <lineage>
        <taxon>Eukaryota</taxon>
        <taxon>Viridiplantae</taxon>
        <taxon>Streptophyta</taxon>
        <taxon>Embryophyta</taxon>
        <taxon>Tracheophyta</taxon>
        <taxon>Spermatophyta</taxon>
        <taxon>Magnoliopsida</taxon>
        <taxon>eudicotyledons</taxon>
        <taxon>Gunneridae</taxon>
        <taxon>Pentapetalae</taxon>
        <taxon>rosids</taxon>
        <taxon>fabids</taxon>
        <taxon>Malpighiales</taxon>
        <taxon>Linaceae</taxon>
        <taxon>Linum</taxon>
    </lineage>
</organism>
<keyword evidence="3" id="KW-1185">Reference proteome</keyword>
<reference evidence="2 3" key="1">
    <citation type="submission" date="2024-04" db="EMBL/GenBank/DDBJ databases">
        <authorList>
            <person name="Fracassetti M."/>
        </authorList>
    </citation>
    <scope>NUCLEOTIDE SEQUENCE [LARGE SCALE GENOMIC DNA]</scope>
</reference>
<dbReference type="EMBL" id="OZ034821">
    <property type="protein sequence ID" value="CAL1407536.1"/>
    <property type="molecule type" value="Genomic_DNA"/>
</dbReference>
<evidence type="ECO:0000313" key="2">
    <source>
        <dbReference type="EMBL" id="CAL1407536.1"/>
    </source>
</evidence>
<proteinExistence type="predicted"/>
<protein>
    <submittedName>
        <fullName evidence="2">Uncharacterized protein</fullName>
    </submittedName>
</protein>
<sequence>MNNPTWRFQLPSSLELECEDGASPAPLPLQVNNKRIPGNNCGTSTNPDLRSRYGARSLNQLGKKEMPGQTPWIRPTTFCCRTPRWVSRKLDANKGISYPPDLPPGSEGKPPDQNDVVASPRYPRCSGRRRSADRRRWGVF</sequence>
<dbReference type="AlphaFoldDB" id="A0AAV2GAN7"/>
<evidence type="ECO:0000313" key="3">
    <source>
        <dbReference type="Proteomes" id="UP001497516"/>
    </source>
</evidence>
<name>A0AAV2GAN7_9ROSI</name>
<evidence type="ECO:0000256" key="1">
    <source>
        <dbReference type="SAM" id="MobiDB-lite"/>
    </source>
</evidence>
<accession>A0AAV2GAN7</accession>